<keyword evidence="21" id="KW-1185">Reference proteome</keyword>
<keyword evidence="10 18" id="KW-1133">Transmembrane helix</keyword>
<dbReference type="CDD" id="cd06186">
    <property type="entry name" value="NOX_Duox_like_FAD_NADP"/>
    <property type="match status" value="1"/>
</dbReference>
<evidence type="ECO:0000259" key="19">
    <source>
        <dbReference type="PROSITE" id="PS51384"/>
    </source>
</evidence>
<keyword evidence="5" id="KW-0349">Heme</keyword>
<feature type="transmembrane region" description="Helical" evidence="18">
    <location>
        <begin position="76"/>
        <end position="104"/>
    </location>
</feature>
<dbReference type="SUPFAM" id="SSF52343">
    <property type="entry name" value="Ferredoxin reductase-like, C-terminal NADP-linked domain"/>
    <property type="match status" value="1"/>
</dbReference>
<name>A0A8J4QE92_9ROSI</name>
<keyword evidence="15 18" id="KW-0472">Membrane</keyword>
<dbReference type="PROSITE" id="PS51384">
    <property type="entry name" value="FAD_FR"/>
    <property type="match status" value="1"/>
</dbReference>
<dbReference type="Pfam" id="PF08022">
    <property type="entry name" value="FAD_binding_8"/>
    <property type="match status" value="1"/>
</dbReference>
<evidence type="ECO:0000256" key="4">
    <source>
        <dbReference type="ARBA" id="ARBA00022448"/>
    </source>
</evidence>
<dbReference type="SFLD" id="SFLDS00052">
    <property type="entry name" value="Ferric_Reductase_Domain"/>
    <property type="match status" value="2"/>
</dbReference>
<keyword evidence="6" id="KW-0285">Flavoprotein</keyword>
<accession>A0A8J4QE92</accession>
<keyword evidence="8" id="KW-0479">Metal-binding</keyword>
<evidence type="ECO:0000256" key="5">
    <source>
        <dbReference type="ARBA" id="ARBA00022617"/>
    </source>
</evidence>
<dbReference type="Proteomes" id="UP000737018">
    <property type="component" value="Unassembled WGS sequence"/>
</dbReference>
<evidence type="ECO:0000256" key="6">
    <source>
        <dbReference type="ARBA" id="ARBA00022630"/>
    </source>
</evidence>
<evidence type="ECO:0000256" key="16">
    <source>
        <dbReference type="ARBA" id="ARBA00050970"/>
    </source>
</evidence>
<dbReference type="OrthoDB" id="167398at2759"/>
<evidence type="ECO:0000256" key="2">
    <source>
        <dbReference type="ARBA" id="ARBA00004141"/>
    </source>
</evidence>
<dbReference type="InterPro" id="IPR013130">
    <property type="entry name" value="Fe3_Rdtase_TM_dom"/>
</dbReference>
<evidence type="ECO:0000256" key="15">
    <source>
        <dbReference type="ARBA" id="ARBA00023136"/>
    </source>
</evidence>
<keyword evidence="11" id="KW-0560">Oxidoreductase</keyword>
<keyword evidence="14" id="KW-0406">Ion transport</keyword>
<dbReference type="FunFam" id="3.40.50.80:FF:000036">
    <property type="entry name" value="Ferric reduction oxidase 6"/>
    <property type="match status" value="1"/>
</dbReference>
<evidence type="ECO:0000313" key="20">
    <source>
        <dbReference type="EMBL" id="KAF3948440.1"/>
    </source>
</evidence>
<evidence type="ECO:0000256" key="9">
    <source>
        <dbReference type="ARBA" id="ARBA00022827"/>
    </source>
</evidence>
<reference evidence="20" key="1">
    <citation type="submission" date="2020-03" db="EMBL/GenBank/DDBJ databases">
        <title>Castanea mollissima Vanexum genome sequencing.</title>
        <authorList>
            <person name="Staton M."/>
        </authorList>
    </citation>
    <scope>NUCLEOTIDE SEQUENCE</scope>
    <source>
        <tissue evidence="20">Leaf</tissue>
    </source>
</reference>
<keyword evidence="9" id="KW-0274">FAD</keyword>
<dbReference type="GO" id="GO:0140618">
    <property type="term" value="F:ferric-chelate reductase (NADH) activity"/>
    <property type="evidence" value="ECO:0007669"/>
    <property type="project" value="UniProtKB-EC"/>
</dbReference>
<feature type="transmembrane region" description="Helical" evidence="18">
    <location>
        <begin position="396"/>
        <end position="416"/>
    </location>
</feature>
<dbReference type="EMBL" id="JRKL02006839">
    <property type="protein sequence ID" value="KAF3948440.1"/>
    <property type="molecule type" value="Genomic_DNA"/>
</dbReference>
<feature type="transmembrane region" description="Helical" evidence="18">
    <location>
        <begin position="286"/>
        <end position="303"/>
    </location>
</feature>
<evidence type="ECO:0000256" key="14">
    <source>
        <dbReference type="ARBA" id="ARBA00023065"/>
    </source>
</evidence>
<dbReference type="GO" id="GO:0046872">
    <property type="term" value="F:metal ion binding"/>
    <property type="evidence" value="ECO:0007669"/>
    <property type="project" value="UniProtKB-KW"/>
</dbReference>
<comment type="catalytic activity">
    <reaction evidence="16">
        <text>2 a Fe(II)-siderophore + NAD(+) + H(+) = 2 a Fe(III)-siderophore + NADH</text>
        <dbReference type="Rhea" id="RHEA:15061"/>
        <dbReference type="Rhea" id="RHEA-COMP:11342"/>
        <dbReference type="Rhea" id="RHEA-COMP:11344"/>
        <dbReference type="ChEBI" id="CHEBI:15378"/>
        <dbReference type="ChEBI" id="CHEBI:29033"/>
        <dbReference type="ChEBI" id="CHEBI:29034"/>
        <dbReference type="ChEBI" id="CHEBI:57540"/>
        <dbReference type="ChEBI" id="CHEBI:57945"/>
        <dbReference type="EC" id="1.16.1.7"/>
    </reaction>
</comment>
<evidence type="ECO:0000256" key="13">
    <source>
        <dbReference type="ARBA" id="ARBA00023027"/>
    </source>
</evidence>
<evidence type="ECO:0000256" key="12">
    <source>
        <dbReference type="ARBA" id="ARBA00023004"/>
    </source>
</evidence>
<dbReference type="InterPro" id="IPR039261">
    <property type="entry name" value="FNR_nucleotide-bd"/>
</dbReference>
<comment type="similarity">
    <text evidence="3">Belongs to the ferric reductase (FRE) family.</text>
</comment>
<dbReference type="InterPro" id="IPR013112">
    <property type="entry name" value="FAD-bd_8"/>
</dbReference>
<comment type="cofactor">
    <cofactor evidence="1">
        <name>FAD</name>
        <dbReference type="ChEBI" id="CHEBI:57692"/>
    </cofactor>
</comment>
<dbReference type="GO" id="GO:0006811">
    <property type="term" value="P:monoatomic ion transport"/>
    <property type="evidence" value="ECO:0007669"/>
    <property type="project" value="UniProtKB-KW"/>
</dbReference>
<dbReference type="InterPro" id="IPR017927">
    <property type="entry name" value="FAD-bd_FR_type"/>
</dbReference>
<feature type="transmembrane region" description="Helical" evidence="18">
    <location>
        <begin position="508"/>
        <end position="527"/>
    </location>
</feature>
<evidence type="ECO:0000256" key="8">
    <source>
        <dbReference type="ARBA" id="ARBA00022723"/>
    </source>
</evidence>
<evidence type="ECO:0000313" key="21">
    <source>
        <dbReference type="Proteomes" id="UP000737018"/>
    </source>
</evidence>
<dbReference type="AlphaFoldDB" id="A0A8J4QE92"/>
<comment type="caution">
    <text evidence="20">The sequence shown here is derived from an EMBL/GenBank/DDBJ whole genome shotgun (WGS) entry which is preliminary data.</text>
</comment>
<evidence type="ECO:0000256" key="7">
    <source>
        <dbReference type="ARBA" id="ARBA00022692"/>
    </source>
</evidence>
<evidence type="ECO:0000256" key="18">
    <source>
        <dbReference type="SAM" id="Phobius"/>
    </source>
</evidence>
<organism evidence="20 21">
    <name type="scientific">Castanea mollissima</name>
    <name type="common">Chinese chestnut</name>
    <dbReference type="NCBI Taxonomy" id="60419"/>
    <lineage>
        <taxon>Eukaryota</taxon>
        <taxon>Viridiplantae</taxon>
        <taxon>Streptophyta</taxon>
        <taxon>Embryophyta</taxon>
        <taxon>Tracheophyta</taxon>
        <taxon>Spermatophyta</taxon>
        <taxon>Magnoliopsida</taxon>
        <taxon>eudicotyledons</taxon>
        <taxon>Gunneridae</taxon>
        <taxon>Pentapetalae</taxon>
        <taxon>rosids</taxon>
        <taxon>fabids</taxon>
        <taxon>Fagales</taxon>
        <taxon>Fagaceae</taxon>
        <taxon>Castanea</taxon>
    </lineage>
</organism>
<dbReference type="Pfam" id="PF08030">
    <property type="entry name" value="NAD_binding_6"/>
    <property type="match status" value="1"/>
</dbReference>
<feature type="domain" description="FAD-binding FR-type" evidence="19">
    <location>
        <begin position="263"/>
        <end position="389"/>
    </location>
</feature>
<dbReference type="InterPro" id="IPR013121">
    <property type="entry name" value="Fe_red_NAD-bd_6"/>
</dbReference>
<dbReference type="InterPro" id="IPR050369">
    <property type="entry name" value="RBOH/FRE"/>
</dbReference>
<feature type="transmembrane region" description="Helical" evidence="18">
    <location>
        <begin position="256"/>
        <end position="279"/>
    </location>
</feature>
<dbReference type="Pfam" id="PF01794">
    <property type="entry name" value="Ferric_reduct"/>
    <property type="match status" value="1"/>
</dbReference>
<feature type="transmembrane region" description="Helical" evidence="18">
    <location>
        <begin position="547"/>
        <end position="567"/>
    </location>
</feature>
<feature type="transmembrane region" description="Helical" evidence="18">
    <location>
        <begin position="178"/>
        <end position="203"/>
    </location>
</feature>
<dbReference type="GO" id="GO:0005886">
    <property type="term" value="C:plasma membrane"/>
    <property type="evidence" value="ECO:0007669"/>
    <property type="project" value="TreeGrafter"/>
</dbReference>
<keyword evidence="7 18" id="KW-0812">Transmembrane</keyword>
<protein>
    <recommendedName>
        <fullName evidence="17">ferric-chelate reductase (NADH)</fullName>
        <ecNumber evidence="17">1.16.1.7</ecNumber>
    </recommendedName>
</protein>
<dbReference type="Gene3D" id="3.40.50.80">
    <property type="entry name" value="Nucleotide-binding domain of ferredoxin-NADP reductase (FNR) module"/>
    <property type="match status" value="2"/>
</dbReference>
<keyword evidence="13" id="KW-0520">NAD</keyword>
<sequence length="677" mass="76478">MAVDDILHTSHPLLHSNVAHANNNNKNINFVSLAKWVLKFTMWIVFLAWVALFFVIPTDFGSELYADWIGATNETLFGYTGSYLLLYSGPIIIIAFLAVPYLLISGEDQLQVQEKKTPRFRLWTFPVLVDGPLGVVSAAELIGIILFIVFVIWDVYVYTAVILGTLTDDMDPLDLCCFIMLRLGLHFGTIGLDCLAFLFLPVARGSILLRLIDIPFEQATRYHVWLGHLTMLLFTLHGLLYAIAWTIEGHILDEMFQWVDLGVSHFPGVISLAAGLLMWMTSLHPFPCFYVVPIVVTLFLNNVDLQYNALSFIFLQVRELSWLQWHPFSVSSSPLDGKYHLSVLIKVIGEWTEELRGNILNSSGADLHLRPQTKITASIEGPYGHELPYHLMYKNLILVAGGVGISPFLAILSDILHRTREGKPCLPRNILIVWAVKRSNELPLLSTNNMELICPFFLDKLNLEIHIFVTQESQPPLEEGQVQEATNSSPSVSNNYSMSVLVGTGNNIWSGLYVISSTLGFVILLYLLDTFYINSYDISPWWYKGLLLLICMLASVFIFGGVVVGLWHLWERQNAAREACKDDRIMVEKMQHNEIVAHTDSCQQNLASSIKTYYGSRPDFKDIFGDISEKWGCVDVGVIVCGPPSLQTSVAKEIRSQNIKRQRHHPIFHFNSHSFDL</sequence>
<evidence type="ECO:0000256" key="1">
    <source>
        <dbReference type="ARBA" id="ARBA00001974"/>
    </source>
</evidence>
<feature type="transmembrane region" description="Helical" evidence="18">
    <location>
        <begin position="36"/>
        <end position="56"/>
    </location>
</feature>
<evidence type="ECO:0000256" key="11">
    <source>
        <dbReference type="ARBA" id="ARBA00023002"/>
    </source>
</evidence>
<gene>
    <name evidence="20" type="ORF">CMV_025562</name>
</gene>
<evidence type="ECO:0000256" key="10">
    <source>
        <dbReference type="ARBA" id="ARBA00022989"/>
    </source>
</evidence>
<dbReference type="PANTHER" id="PTHR11972:SF69">
    <property type="entry name" value="FERRIC REDUCTION OXIDASE 6-RELATED"/>
    <property type="match status" value="1"/>
</dbReference>
<evidence type="ECO:0000256" key="17">
    <source>
        <dbReference type="ARBA" id="ARBA00066905"/>
    </source>
</evidence>
<comment type="subcellular location">
    <subcellularLocation>
        <location evidence="2">Membrane</location>
        <topology evidence="2">Multi-pass membrane protein</topology>
    </subcellularLocation>
</comment>
<dbReference type="PANTHER" id="PTHR11972">
    <property type="entry name" value="NADPH OXIDASE"/>
    <property type="match status" value="1"/>
</dbReference>
<evidence type="ECO:0000256" key="3">
    <source>
        <dbReference type="ARBA" id="ARBA00006278"/>
    </source>
</evidence>
<keyword evidence="12" id="KW-0408">Iron</keyword>
<feature type="transmembrane region" description="Helical" evidence="18">
    <location>
        <begin position="224"/>
        <end position="244"/>
    </location>
</feature>
<dbReference type="EC" id="1.16.1.7" evidence="17"/>
<proteinExistence type="inferred from homology"/>
<feature type="transmembrane region" description="Helical" evidence="18">
    <location>
        <begin position="125"/>
        <end position="158"/>
    </location>
</feature>
<keyword evidence="4" id="KW-0813">Transport</keyword>